<evidence type="ECO:0008006" key="6">
    <source>
        <dbReference type="Google" id="ProtNLM"/>
    </source>
</evidence>
<dbReference type="EMBL" id="QARP01000045">
    <property type="protein sequence ID" value="PUF27138.1"/>
    <property type="molecule type" value="Genomic_DNA"/>
</dbReference>
<name>A0A7Z1QBI9_SALET</name>
<dbReference type="GO" id="GO:0015558">
    <property type="term" value="F:secondary active p-aminobenzoyl-glutamate transmembrane transporter activity"/>
    <property type="evidence" value="ECO:0007669"/>
    <property type="project" value="InterPro"/>
</dbReference>
<evidence type="ECO:0000313" key="3">
    <source>
        <dbReference type="EMBL" id="PUF51893.1"/>
    </source>
</evidence>
<dbReference type="InterPro" id="IPR004697">
    <property type="entry name" value="AbgT"/>
</dbReference>
<dbReference type="AlphaFoldDB" id="A0A7Z1QBI9"/>
<keyword evidence="1" id="KW-1133">Transmembrane helix</keyword>
<keyword evidence="1" id="KW-0812">Transmembrane</keyword>
<gene>
    <name evidence="3" type="ORF">DAX73_26380</name>
    <name evidence="2" type="ORF">DAX92_26320</name>
</gene>
<dbReference type="Pfam" id="PF03806">
    <property type="entry name" value="ABG_transport"/>
    <property type="match status" value="1"/>
</dbReference>
<dbReference type="EMBL" id="QARO01000044">
    <property type="protein sequence ID" value="PUF51893.1"/>
    <property type="molecule type" value="Genomic_DNA"/>
</dbReference>
<comment type="caution">
    <text evidence="3">The sequence shown here is derived from an EMBL/GenBank/DDBJ whole genome shotgun (WGS) entry which is preliminary data.</text>
</comment>
<reference evidence="4 5" key="1">
    <citation type="submission" date="2018-04" db="EMBL/GenBank/DDBJ databases">
        <title>Whole genome sequencing of Salmonella enterica.</title>
        <authorList>
            <person name="Bell R."/>
        </authorList>
    </citation>
    <scope>NUCLEOTIDE SEQUENCE [LARGE SCALE GENOMIC DNA]</scope>
    <source>
        <strain evidence="2 5">CFSAN058609</strain>
        <strain evidence="3 4">CFSAN058610</strain>
    </source>
</reference>
<organism evidence="3 4">
    <name type="scientific">Salmonella enterica I</name>
    <dbReference type="NCBI Taxonomy" id="59201"/>
    <lineage>
        <taxon>Bacteria</taxon>
        <taxon>Pseudomonadati</taxon>
        <taxon>Pseudomonadota</taxon>
        <taxon>Gammaproteobacteria</taxon>
        <taxon>Enterobacterales</taxon>
        <taxon>Enterobacteriaceae</taxon>
        <taxon>Salmonella</taxon>
    </lineage>
</organism>
<feature type="transmembrane region" description="Helical" evidence="1">
    <location>
        <begin position="6"/>
        <end position="31"/>
    </location>
</feature>
<dbReference type="GO" id="GO:1902604">
    <property type="term" value="P:p-aminobenzoyl-glutamate transmembrane transport"/>
    <property type="evidence" value="ECO:0007669"/>
    <property type="project" value="InterPro"/>
</dbReference>
<accession>A0A7Z1QBI9</accession>
<dbReference type="Proteomes" id="UP000251540">
    <property type="component" value="Unassembled WGS sequence"/>
</dbReference>
<sequence length="46" mass="5444">MLPLTYYVLLFPYPVVFFVSWIVLLLVWYTLGLPIGPGVYPSLYRY</sequence>
<protein>
    <recommendedName>
        <fullName evidence="6">Pump protein</fullName>
    </recommendedName>
</protein>
<evidence type="ECO:0000313" key="2">
    <source>
        <dbReference type="EMBL" id="PUF27138.1"/>
    </source>
</evidence>
<keyword evidence="1" id="KW-0472">Membrane</keyword>
<proteinExistence type="predicted"/>
<evidence type="ECO:0000313" key="5">
    <source>
        <dbReference type="Proteomes" id="UP000251540"/>
    </source>
</evidence>
<dbReference type="Proteomes" id="UP000251351">
    <property type="component" value="Unassembled WGS sequence"/>
</dbReference>
<evidence type="ECO:0000256" key="1">
    <source>
        <dbReference type="SAM" id="Phobius"/>
    </source>
</evidence>
<evidence type="ECO:0000313" key="4">
    <source>
        <dbReference type="Proteomes" id="UP000251351"/>
    </source>
</evidence>